<dbReference type="RefSeq" id="WP_382349763.1">
    <property type="nucleotide sequence ID" value="NZ_JBHMBP010000002.1"/>
</dbReference>
<accession>A0ABW2D5W8</accession>
<keyword evidence="2" id="KW-1185">Reference proteome</keyword>
<dbReference type="EMBL" id="JBHSYS010000002">
    <property type="protein sequence ID" value="MFC6957715.1"/>
    <property type="molecule type" value="Genomic_DNA"/>
</dbReference>
<organism evidence="1 2">
    <name type="scientific">Glycomyces mayteni</name>
    <dbReference type="NCBI Taxonomy" id="543887"/>
    <lineage>
        <taxon>Bacteria</taxon>
        <taxon>Bacillati</taxon>
        <taxon>Actinomycetota</taxon>
        <taxon>Actinomycetes</taxon>
        <taxon>Glycomycetales</taxon>
        <taxon>Glycomycetaceae</taxon>
        <taxon>Glycomyces</taxon>
    </lineage>
</organism>
<evidence type="ECO:0008006" key="3">
    <source>
        <dbReference type="Google" id="ProtNLM"/>
    </source>
</evidence>
<name>A0ABW2D5W8_9ACTN</name>
<protein>
    <recommendedName>
        <fullName evidence="3">Bacterial Pleckstrin homology domain-containing protein</fullName>
    </recommendedName>
</protein>
<proteinExistence type="predicted"/>
<gene>
    <name evidence="1" type="ORF">ACFQS3_10965</name>
</gene>
<evidence type="ECO:0000313" key="1">
    <source>
        <dbReference type="EMBL" id="MFC6957715.1"/>
    </source>
</evidence>
<dbReference type="Proteomes" id="UP001596470">
    <property type="component" value="Unassembled WGS sequence"/>
</dbReference>
<evidence type="ECO:0000313" key="2">
    <source>
        <dbReference type="Proteomes" id="UP001596470"/>
    </source>
</evidence>
<comment type="caution">
    <text evidence="1">The sequence shown here is derived from an EMBL/GenBank/DDBJ whole genome shotgun (WGS) entry which is preliminary data.</text>
</comment>
<reference evidence="2" key="1">
    <citation type="journal article" date="2019" name="Int. J. Syst. Evol. Microbiol.">
        <title>The Global Catalogue of Microorganisms (GCM) 10K type strain sequencing project: providing services to taxonomists for standard genome sequencing and annotation.</title>
        <authorList>
            <consortium name="The Broad Institute Genomics Platform"/>
            <consortium name="The Broad Institute Genome Sequencing Center for Infectious Disease"/>
            <person name="Wu L."/>
            <person name="Ma J."/>
        </authorList>
    </citation>
    <scope>NUCLEOTIDE SEQUENCE [LARGE SCALE GENOMIC DNA]</scope>
    <source>
        <strain evidence="2">KACC 12634</strain>
    </source>
</reference>
<sequence length="119" mass="13182">MAVLTATDTHLTIRLTGPRRVFGRWRPLTVPWDRITCARIDPEAARAFPGARWGVATNVPGVVNLGSFRRAGRLDFWDVGDPDRAIVVELDGAKYDRLLLEVDDPDAAIAMIHAMTSQD</sequence>